<accession>W7XH47</accession>
<dbReference type="InParanoid" id="W7XH47"/>
<dbReference type="GeneID" id="24439691"/>
<dbReference type="AlphaFoldDB" id="W7XH47"/>
<evidence type="ECO:0000313" key="1">
    <source>
        <dbReference type="EMBL" id="EWS73651.1"/>
    </source>
</evidence>
<proteinExistence type="predicted"/>
<dbReference type="RefSeq" id="XP_012653781.1">
    <property type="nucleotide sequence ID" value="XM_012798327.1"/>
</dbReference>
<keyword evidence="2" id="KW-1185">Reference proteome</keyword>
<evidence type="ECO:0000313" key="2">
    <source>
        <dbReference type="Proteomes" id="UP000009168"/>
    </source>
</evidence>
<dbReference type="KEGG" id="tet:TTHERM_000581699"/>
<dbReference type="EMBL" id="GG662649">
    <property type="protein sequence ID" value="EWS73651.1"/>
    <property type="molecule type" value="Genomic_DNA"/>
</dbReference>
<sequence>MSLLMLVMVQQSKNSKKIFPNLNDKTISIKIRMIFGDNSQFWVQYMLQKRLNESTEQQAIKQLQSRITTYYSQ</sequence>
<protein>
    <submittedName>
        <fullName evidence="1">Uncharacterized protein</fullName>
    </submittedName>
</protein>
<dbReference type="Proteomes" id="UP000009168">
    <property type="component" value="Unassembled WGS sequence"/>
</dbReference>
<gene>
    <name evidence="1" type="ORF">TTHERM_000581699</name>
</gene>
<name>W7XH47_TETTS</name>
<organism evidence="1 2">
    <name type="scientific">Tetrahymena thermophila (strain SB210)</name>
    <dbReference type="NCBI Taxonomy" id="312017"/>
    <lineage>
        <taxon>Eukaryota</taxon>
        <taxon>Sar</taxon>
        <taxon>Alveolata</taxon>
        <taxon>Ciliophora</taxon>
        <taxon>Intramacronucleata</taxon>
        <taxon>Oligohymenophorea</taxon>
        <taxon>Hymenostomatida</taxon>
        <taxon>Tetrahymenina</taxon>
        <taxon>Tetrahymenidae</taxon>
        <taxon>Tetrahymena</taxon>
    </lineage>
</organism>
<reference evidence="2" key="1">
    <citation type="journal article" date="2006" name="PLoS Biol.">
        <title>Macronuclear genome sequence of the ciliate Tetrahymena thermophila, a model eukaryote.</title>
        <authorList>
            <person name="Eisen J.A."/>
            <person name="Coyne R.S."/>
            <person name="Wu M."/>
            <person name="Wu D."/>
            <person name="Thiagarajan M."/>
            <person name="Wortman J.R."/>
            <person name="Badger J.H."/>
            <person name="Ren Q."/>
            <person name="Amedeo P."/>
            <person name="Jones K.M."/>
            <person name="Tallon L.J."/>
            <person name="Delcher A.L."/>
            <person name="Salzberg S.L."/>
            <person name="Silva J.C."/>
            <person name="Haas B.J."/>
            <person name="Majoros W.H."/>
            <person name="Farzad M."/>
            <person name="Carlton J.M."/>
            <person name="Smith R.K. Jr."/>
            <person name="Garg J."/>
            <person name="Pearlman R.E."/>
            <person name="Karrer K.M."/>
            <person name="Sun L."/>
            <person name="Manning G."/>
            <person name="Elde N.C."/>
            <person name="Turkewitz A.P."/>
            <person name="Asai D.J."/>
            <person name="Wilkes D.E."/>
            <person name="Wang Y."/>
            <person name="Cai H."/>
            <person name="Collins K."/>
            <person name="Stewart B.A."/>
            <person name="Lee S.R."/>
            <person name="Wilamowska K."/>
            <person name="Weinberg Z."/>
            <person name="Ruzzo W.L."/>
            <person name="Wloga D."/>
            <person name="Gaertig J."/>
            <person name="Frankel J."/>
            <person name="Tsao C.-C."/>
            <person name="Gorovsky M.A."/>
            <person name="Keeling P.J."/>
            <person name="Waller R.F."/>
            <person name="Patron N.J."/>
            <person name="Cherry J.M."/>
            <person name="Stover N.A."/>
            <person name="Krieger C.J."/>
            <person name="del Toro C."/>
            <person name="Ryder H.F."/>
            <person name="Williamson S.C."/>
            <person name="Barbeau R.A."/>
            <person name="Hamilton E.P."/>
            <person name="Orias E."/>
        </authorList>
    </citation>
    <scope>NUCLEOTIDE SEQUENCE [LARGE SCALE GENOMIC DNA]</scope>
    <source>
        <strain evidence="2">SB210</strain>
    </source>
</reference>